<keyword evidence="3" id="KW-1185">Reference proteome</keyword>
<feature type="region of interest" description="Disordered" evidence="1">
    <location>
        <begin position="1"/>
        <end position="70"/>
    </location>
</feature>
<organism evidence="2 3">
    <name type="scientific">Armillaria solidipes</name>
    <dbReference type="NCBI Taxonomy" id="1076256"/>
    <lineage>
        <taxon>Eukaryota</taxon>
        <taxon>Fungi</taxon>
        <taxon>Dikarya</taxon>
        <taxon>Basidiomycota</taxon>
        <taxon>Agaricomycotina</taxon>
        <taxon>Agaricomycetes</taxon>
        <taxon>Agaricomycetidae</taxon>
        <taxon>Agaricales</taxon>
        <taxon>Marasmiineae</taxon>
        <taxon>Physalacriaceae</taxon>
        <taxon>Armillaria</taxon>
    </lineage>
</organism>
<gene>
    <name evidence="2" type="ORF">ARMSODRAFT_974103</name>
</gene>
<accession>A0A2H3C1Y8</accession>
<feature type="compositionally biased region" description="Gly residues" evidence="1">
    <location>
        <begin position="289"/>
        <end position="308"/>
    </location>
</feature>
<evidence type="ECO:0000313" key="3">
    <source>
        <dbReference type="Proteomes" id="UP000218334"/>
    </source>
</evidence>
<feature type="region of interest" description="Disordered" evidence="1">
    <location>
        <begin position="283"/>
        <end position="308"/>
    </location>
</feature>
<proteinExistence type="predicted"/>
<name>A0A2H3C1Y8_9AGAR</name>
<dbReference type="Proteomes" id="UP000218334">
    <property type="component" value="Unassembled WGS sequence"/>
</dbReference>
<dbReference type="EMBL" id="KZ293425">
    <property type="protein sequence ID" value="PBK70857.1"/>
    <property type="molecule type" value="Genomic_DNA"/>
</dbReference>
<reference evidence="3" key="1">
    <citation type="journal article" date="2017" name="Nat. Ecol. Evol.">
        <title>Genome expansion and lineage-specific genetic innovations in the forest pathogenic fungi Armillaria.</title>
        <authorList>
            <person name="Sipos G."/>
            <person name="Prasanna A.N."/>
            <person name="Walter M.C."/>
            <person name="O'Connor E."/>
            <person name="Balint B."/>
            <person name="Krizsan K."/>
            <person name="Kiss B."/>
            <person name="Hess J."/>
            <person name="Varga T."/>
            <person name="Slot J."/>
            <person name="Riley R."/>
            <person name="Boka B."/>
            <person name="Rigling D."/>
            <person name="Barry K."/>
            <person name="Lee J."/>
            <person name="Mihaltcheva S."/>
            <person name="LaButti K."/>
            <person name="Lipzen A."/>
            <person name="Waldron R."/>
            <person name="Moloney N.M."/>
            <person name="Sperisen C."/>
            <person name="Kredics L."/>
            <person name="Vagvoelgyi C."/>
            <person name="Patrignani A."/>
            <person name="Fitzpatrick D."/>
            <person name="Nagy I."/>
            <person name="Doyle S."/>
            <person name="Anderson J.B."/>
            <person name="Grigoriev I.V."/>
            <person name="Gueldener U."/>
            <person name="Muensterkoetter M."/>
            <person name="Nagy L.G."/>
        </authorList>
    </citation>
    <scope>NUCLEOTIDE SEQUENCE [LARGE SCALE GENOMIC DNA]</scope>
    <source>
        <strain evidence="3">28-4</strain>
    </source>
</reference>
<evidence type="ECO:0000256" key="1">
    <source>
        <dbReference type="SAM" id="MobiDB-lite"/>
    </source>
</evidence>
<evidence type="ECO:0000313" key="2">
    <source>
        <dbReference type="EMBL" id="PBK70857.1"/>
    </source>
</evidence>
<sequence length="308" mass="33387">MAVSNGPDRKADLRRMHRTHAQGRQASCIGPRGDSMHKKSSGLVGALDAPGQANKRGLPAESGQSATPVGQFSSLYHRMRRVRSTREEIASDSLYRRGGGLKEPTSSLTAGRGRRWEEEDFGDFAAVLKSRYAVEIGLENGRTSSDTEVPPRLMEFVDSLRTEGDWARFEPRRDLCGRLGLMADYRHTVQAEMTAIVGMQTPPILQKHSDTRWVESGRLIGEDCSPAVLLTASLDRQVPLLEGTPAVILLHVENRREMGRCSCMGPSQVMVWLKVPQLGAMNSGDSGPRIGGGGALNGTGTGPRGLGL</sequence>
<dbReference type="AlphaFoldDB" id="A0A2H3C1Y8"/>
<protein>
    <submittedName>
        <fullName evidence="2">Uncharacterized protein</fullName>
    </submittedName>
</protein>